<evidence type="ECO:0008006" key="4">
    <source>
        <dbReference type="Google" id="ProtNLM"/>
    </source>
</evidence>
<reference evidence="2 3" key="1">
    <citation type="submission" date="2018-09" db="EMBL/GenBank/DDBJ databases">
        <title>Comparative genomics of Leucobacter spp.</title>
        <authorList>
            <person name="Reis A.C."/>
            <person name="Kolvenbach B.A."/>
            <person name="Corvini P.F.X."/>
            <person name="Nunes O.C."/>
        </authorList>
    </citation>
    <scope>NUCLEOTIDE SEQUENCE [LARGE SCALE GENOMIC DNA]</scope>
    <source>
        <strain evidence="2 3">TAN 31504</strain>
    </source>
</reference>
<comment type="caution">
    <text evidence="2">The sequence shown here is derived from an EMBL/GenBank/DDBJ whole genome shotgun (WGS) entry which is preliminary data.</text>
</comment>
<feature type="transmembrane region" description="Helical" evidence="1">
    <location>
        <begin position="354"/>
        <end position="371"/>
    </location>
</feature>
<feature type="transmembrane region" description="Helical" evidence="1">
    <location>
        <begin position="515"/>
        <end position="548"/>
    </location>
</feature>
<feature type="transmembrane region" description="Helical" evidence="1">
    <location>
        <begin position="258"/>
        <end position="276"/>
    </location>
</feature>
<dbReference type="EMBL" id="QYAC01000006">
    <property type="protein sequence ID" value="MBL3680153.1"/>
    <property type="molecule type" value="Genomic_DNA"/>
</dbReference>
<name>A0ABS1SHX9_9MICO</name>
<evidence type="ECO:0000256" key="1">
    <source>
        <dbReference type="SAM" id="Phobius"/>
    </source>
</evidence>
<keyword evidence="1" id="KW-1133">Transmembrane helix</keyword>
<evidence type="ECO:0000313" key="3">
    <source>
        <dbReference type="Proteomes" id="UP001645859"/>
    </source>
</evidence>
<feature type="transmembrane region" description="Helical" evidence="1">
    <location>
        <begin position="427"/>
        <end position="451"/>
    </location>
</feature>
<feature type="transmembrane region" description="Helical" evidence="1">
    <location>
        <begin position="157"/>
        <end position="177"/>
    </location>
</feature>
<accession>A0ABS1SHX9</accession>
<sequence length="565" mass="55242">MPAAPPGPVPGASPRAPLTGLRAVRAIRRARGEQLSAGDVSYRVYLAVMLGITVVAPFVRTLVLGLAPGLPGTATTHTSTLAVALTLLTAGAVLLGGHLGPARAGLPQLDLLFTSPIPRTRLLAGSLLRWGTGGVLLGALAGGIVAVALLLSGPLGWGMGLAVVAGGACLGAILVGAQLLGQRGPSPRAGLAGGLLLLAGAQALLGGGGADAQRGVAPLPDPWSAAARVLAAAARAVHADALPQDAAAWSGSGVPGDLILLGAVALALGAAALPLASRLPRELLRAQAATWDSASTLALSGDPSAAVARFGVPVRWGRRLRLTPRARAGRAPHPLSLVVRRDLLGLLRAPGRSLAALCGVAAAGALWAAAVCVPRGIGGAALLGALALVCALWSLGPWCRGIAAAAGGAGAPPLLPFSPAGLILRHAVVALGLALLVTLIAGVAFVLVGTASAAPDVLAVLGTAPVFALATVLLRVAGALKGTIPLRLLAPVPTAAGDLAAVNVFLWSIDGPVVAALVGAALGAMWAAASGAGLLLALLGSLVLLAGLGAWARSRLTSGTEAAAH</sequence>
<feature type="transmembrane region" description="Helical" evidence="1">
    <location>
        <begin position="79"/>
        <end position="99"/>
    </location>
</feature>
<feature type="transmembrane region" description="Helical" evidence="1">
    <location>
        <begin position="127"/>
        <end position="151"/>
    </location>
</feature>
<dbReference type="Proteomes" id="UP001645859">
    <property type="component" value="Unassembled WGS sequence"/>
</dbReference>
<keyword evidence="3" id="KW-1185">Reference proteome</keyword>
<feature type="transmembrane region" description="Helical" evidence="1">
    <location>
        <begin position="44"/>
        <end position="67"/>
    </location>
</feature>
<feature type="transmembrane region" description="Helical" evidence="1">
    <location>
        <begin position="457"/>
        <end position="476"/>
    </location>
</feature>
<keyword evidence="1" id="KW-0812">Transmembrane</keyword>
<organism evidence="2 3">
    <name type="scientific">Leucobacter chromiireducens subsp. solipictus</name>
    <dbReference type="NCBI Taxonomy" id="398235"/>
    <lineage>
        <taxon>Bacteria</taxon>
        <taxon>Bacillati</taxon>
        <taxon>Actinomycetota</taxon>
        <taxon>Actinomycetes</taxon>
        <taxon>Micrococcales</taxon>
        <taxon>Microbacteriaceae</taxon>
        <taxon>Leucobacter</taxon>
    </lineage>
</organism>
<gene>
    <name evidence="2" type="ORF">D3230_12780</name>
</gene>
<evidence type="ECO:0000313" key="2">
    <source>
        <dbReference type="EMBL" id="MBL3680153.1"/>
    </source>
</evidence>
<proteinExistence type="predicted"/>
<keyword evidence="1" id="KW-0472">Membrane</keyword>
<protein>
    <recommendedName>
        <fullName evidence="4">ABC-2 type transport system permease protein</fullName>
    </recommendedName>
</protein>
<feature type="transmembrane region" description="Helical" evidence="1">
    <location>
        <begin position="377"/>
        <end position="395"/>
    </location>
</feature>